<keyword evidence="3" id="KW-1185">Reference proteome</keyword>
<proteinExistence type="predicted"/>
<reference evidence="2 3" key="1">
    <citation type="submission" date="2018-06" db="EMBL/GenBank/DDBJ databases">
        <authorList>
            <person name="Strepis N."/>
        </authorList>
    </citation>
    <scope>NUCLEOTIDE SEQUENCE [LARGE SCALE GENOMIC DNA]</scope>
    <source>
        <strain evidence="2">LUCI</strain>
    </source>
</reference>
<sequence>MSRTVFCPEEVIVISNGKADIGKIVELGNDGKFDPSVIPVIDDLQTEITAEVTARKEADEQLQANVDAEALARTNADAKLQSNMDAEASARTSADSDLQAQITKEVTTRTDGDTALQSNIDAEAATRASADKDLQAQIDILKGENAFSNVLVNGTTIEAASATDTIELAAGTNIALNADGANKKVTIAVDGKVASAAEADTAAECSGNASTATKLAAARTINGVSFDGSADITITQVNGKSIATIDQIPNSLAAGAIQYFARETAPDGWLKADGSAVSRTQYADLFAAVGTMFGAGDGSTTFNLPDLRGEFIRGFDDGRGVDSNRILGSSQSDATKTHYHQIESNYNDYYAGTGNGGPFRLTGNDGDTSVDGHADFYTNTENSTGGTETRPRNMALLACIKY</sequence>
<organism evidence="2 3">
    <name type="scientific">Lucifera butyrica</name>
    <dbReference type="NCBI Taxonomy" id="1351585"/>
    <lineage>
        <taxon>Bacteria</taxon>
        <taxon>Bacillati</taxon>
        <taxon>Bacillota</taxon>
        <taxon>Negativicutes</taxon>
        <taxon>Veillonellales</taxon>
        <taxon>Veillonellaceae</taxon>
        <taxon>Lucifera</taxon>
    </lineage>
</organism>
<dbReference type="SUPFAM" id="SSF88874">
    <property type="entry name" value="Receptor-binding domain of short tail fibre protein gp12"/>
    <property type="match status" value="1"/>
</dbReference>
<feature type="domain" description="Phage tail collar" evidence="1">
    <location>
        <begin position="255"/>
        <end position="312"/>
    </location>
</feature>
<dbReference type="Proteomes" id="UP000277811">
    <property type="component" value="Unassembled WGS sequence"/>
</dbReference>
<dbReference type="AlphaFoldDB" id="A0A498REH0"/>
<dbReference type="RefSeq" id="WP_122630526.1">
    <property type="nucleotide sequence ID" value="NZ_UPPP01000133.1"/>
</dbReference>
<evidence type="ECO:0000313" key="3">
    <source>
        <dbReference type="Proteomes" id="UP000277811"/>
    </source>
</evidence>
<dbReference type="Gene3D" id="3.90.1340.10">
    <property type="entry name" value="Phage tail collar domain"/>
    <property type="match status" value="1"/>
</dbReference>
<protein>
    <recommendedName>
        <fullName evidence="1">Phage tail collar domain-containing protein</fullName>
    </recommendedName>
</protein>
<dbReference type="EMBL" id="UPPP01000133">
    <property type="protein sequence ID" value="VBB09719.1"/>
    <property type="molecule type" value="Genomic_DNA"/>
</dbReference>
<accession>A0A498REH0</accession>
<name>A0A498REH0_9FIRM</name>
<dbReference type="Pfam" id="PF07484">
    <property type="entry name" value="Collar"/>
    <property type="match status" value="1"/>
</dbReference>
<evidence type="ECO:0000259" key="1">
    <source>
        <dbReference type="Pfam" id="PF07484"/>
    </source>
</evidence>
<dbReference type="InterPro" id="IPR037053">
    <property type="entry name" value="Phage_tail_collar_dom_sf"/>
</dbReference>
<dbReference type="InterPro" id="IPR011083">
    <property type="entry name" value="Phage_tail_collar_dom"/>
</dbReference>
<evidence type="ECO:0000313" key="2">
    <source>
        <dbReference type="EMBL" id="VBB09719.1"/>
    </source>
</evidence>
<gene>
    <name evidence="2" type="ORF">LUCI_5017</name>
</gene>
<dbReference type="OrthoDB" id="1921264at2"/>